<reference evidence="1" key="1">
    <citation type="submission" date="2020-10" db="EMBL/GenBank/DDBJ databases">
        <authorList>
            <person name="Gilroy R."/>
        </authorList>
    </citation>
    <scope>NUCLEOTIDE SEQUENCE</scope>
    <source>
        <strain evidence="1">CHK147-3167</strain>
    </source>
</reference>
<protein>
    <submittedName>
        <fullName evidence="1">Uncharacterized protein</fullName>
    </submittedName>
</protein>
<sequence>MIRLIGTFERSGKDETDNTEVTFTVRDNYKHLIKSLNKDELYSIRVDKARNKRTEQQNKYMWTLIGEIDKARNGDRSNDDFNIYIEALTRAGAKFTHLLVEPKEEVRNLLIEQFRAVQFVRRIKVDNKIIDDYKCFYGSSKMDTKEMSNLIDTVLDMASECDIDTTYWKDVFDIE</sequence>
<reference evidence="1" key="2">
    <citation type="journal article" date="2021" name="PeerJ">
        <title>Extensive microbial diversity within the chicken gut microbiome revealed by metagenomics and culture.</title>
        <authorList>
            <person name="Gilroy R."/>
            <person name="Ravi A."/>
            <person name="Getino M."/>
            <person name="Pursley I."/>
            <person name="Horton D.L."/>
            <person name="Alikhan N.F."/>
            <person name="Baker D."/>
            <person name="Gharbi K."/>
            <person name="Hall N."/>
            <person name="Watson M."/>
            <person name="Adriaenssens E.M."/>
            <person name="Foster-Nyarko E."/>
            <person name="Jarju S."/>
            <person name="Secka A."/>
            <person name="Antonio M."/>
            <person name="Oren A."/>
            <person name="Chaudhuri R.R."/>
            <person name="La Ragione R."/>
            <person name="Hildebrand F."/>
            <person name="Pallen M.J."/>
        </authorList>
    </citation>
    <scope>NUCLEOTIDE SEQUENCE</scope>
    <source>
        <strain evidence="1">CHK147-3167</strain>
    </source>
</reference>
<dbReference type="EMBL" id="DVFV01000096">
    <property type="protein sequence ID" value="HIQ91034.1"/>
    <property type="molecule type" value="Genomic_DNA"/>
</dbReference>
<name>A0A9D0ZQZ8_9FIRM</name>
<dbReference type="AlphaFoldDB" id="A0A9D0ZQZ8"/>
<evidence type="ECO:0000313" key="2">
    <source>
        <dbReference type="Proteomes" id="UP000886786"/>
    </source>
</evidence>
<accession>A0A9D0ZQZ8</accession>
<gene>
    <name evidence="1" type="ORF">IAB27_05375</name>
</gene>
<evidence type="ECO:0000313" key="1">
    <source>
        <dbReference type="EMBL" id="HIQ91034.1"/>
    </source>
</evidence>
<dbReference type="Proteomes" id="UP000886786">
    <property type="component" value="Unassembled WGS sequence"/>
</dbReference>
<dbReference type="Gene3D" id="1.10.3790.10">
    <property type="entry name" value="NinB"/>
    <property type="match status" value="1"/>
</dbReference>
<proteinExistence type="predicted"/>
<comment type="caution">
    <text evidence="1">The sequence shown here is derived from an EMBL/GenBank/DDBJ whole genome shotgun (WGS) entry which is preliminary data.</text>
</comment>
<organism evidence="1 2">
    <name type="scientific">Candidatus Coprosoma intestinipullorum</name>
    <dbReference type="NCBI Taxonomy" id="2840752"/>
    <lineage>
        <taxon>Bacteria</taxon>
        <taxon>Bacillati</taxon>
        <taxon>Bacillota</taxon>
        <taxon>Bacillota incertae sedis</taxon>
        <taxon>Candidatus Coprosoma</taxon>
    </lineage>
</organism>
<dbReference type="InterPro" id="IPR036619">
    <property type="entry name" value="NinB_sf"/>
</dbReference>